<dbReference type="Pfam" id="PF07702">
    <property type="entry name" value="UTRA"/>
    <property type="match status" value="1"/>
</dbReference>
<evidence type="ECO:0000256" key="1">
    <source>
        <dbReference type="ARBA" id="ARBA00023015"/>
    </source>
</evidence>
<dbReference type="PANTHER" id="PTHR44846">
    <property type="entry name" value="MANNOSYL-D-GLYCERATE TRANSPORT/METABOLISM SYSTEM REPRESSOR MNGR-RELATED"/>
    <property type="match status" value="1"/>
</dbReference>
<evidence type="ECO:0000256" key="2">
    <source>
        <dbReference type="ARBA" id="ARBA00023125"/>
    </source>
</evidence>
<dbReference type="InterPro" id="IPR000524">
    <property type="entry name" value="Tscrpt_reg_HTH_GntR"/>
</dbReference>
<evidence type="ECO:0000313" key="5">
    <source>
        <dbReference type="EMBL" id="SMX53458.1"/>
    </source>
</evidence>
<keyword evidence="2" id="KW-0238">DNA-binding</keyword>
<dbReference type="KEGG" id="abat:CFX1CAM_0392"/>
<accession>A0A1Y6K3L4</accession>
<dbReference type="SUPFAM" id="SSF46785">
    <property type="entry name" value="Winged helix' DNA-binding domain"/>
    <property type="match status" value="1"/>
</dbReference>
<dbReference type="InterPro" id="IPR036390">
    <property type="entry name" value="WH_DNA-bd_sf"/>
</dbReference>
<feature type="domain" description="HTH gntR-type" evidence="4">
    <location>
        <begin position="4"/>
        <end position="72"/>
    </location>
</feature>
<evidence type="ECO:0000313" key="6">
    <source>
        <dbReference type="Proteomes" id="UP000195514"/>
    </source>
</evidence>
<dbReference type="GO" id="GO:0045892">
    <property type="term" value="P:negative regulation of DNA-templated transcription"/>
    <property type="evidence" value="ECO:0007669"/>
    <property type="project" value="TreeGrafter"/>
</dbReference>
<organism evidence="5 6">
    <name type="scientific">Candidatus Brevifilum fermentans</name>
    <dbReference type="NCBI Taxonomy" id="1986204"/>
    <lineage>
        <taxon>Bacteria</taxon>
        <taxon>Bacillati</taxon>
        <taxon>Chloroflexota</taxon>
        <taxon>Anaerolineae</taxon>
        <taxon>Anaerolineales</taxon>
        <taxon>Anaerolineaceae</taxon>
        <taxon>Candidatus Brevifilum</taxon>
    </lineage>
</organism>
<evidence type="ECO:0000256" key="3">
    <source>
        <dbReference type="ARBA" id="ARBA00023163"/>
    </source>
</evidence>
<dbReference type="GO" id="GO:0003700">
    <property type="term" value="F:DNA-binding transcription factor activity"/>
    <property type="evidence" value="ECO:0007669"/>
    <property type="project" value="InterPro"/>
</dbReference>
<dbReference type="Gene3D" id="3.40.1410.10">
    <property type="entry name" value="Chorismate lyase-like"/>
    <property type="match status" value="1"/>
</dbReference>
<evidence type="ECO:0000259" key="4">
    <source>
        <dbReference type="PROSITE" id="PS50949"/>
    </source>
</evidence>
<sequence>MINEPLYIHIIRDIQGKIVSGQYPSDTFIPSELELQDIYKVSRTTVRRAISELINAGYLTIIKGVGTKVMPSRLMTMPEELMSFTQLMLNQGVKPGTNILEITKEKATPDIQKALEYQGDLIKISRLRTADNTPISVNISYLPAELLQTNALEVIHTRDSLYEALEKDFMIKIATTEDTYSAISANASQAKQLSIRKGDPLLMIERTAFDKKNRPIEYSIIYLRADRYRHTITLRAK</sequence>
<dbReference type="GO" id="GO:0003677">
    <property type="term" value="F:DNA binding"/>
    <property type="evidence" value="ECO:0007669"/>
    <property type="project" value="UniProtKB-KW"/>
</dbReference>
<proteinExistence type="predicted"/>
<dbReference type="Proteomes" id="UP000195514">
    <property type="component" value="Chromosome I"/>
</dbReference>
<gene>
    <name evidence="5" type="ORF">CFX1CAM_0392</name>
</gene>
<dbReference type="SUPFAM" id="SSF64288">
    <property type="entry name" value="Chorismate lyase-like"/>
    <property type="match status" value="1"/>
</dbReference>
<reference evidence="6" key="1">
    <citation type="submission" date="2017-05" db="EMBL/GenBank/DDBJ databases">
        <authorList>
            <person name="Kirkegaard R."/>
            <person name="Mcilroy J S."/>
        </authorList>
    </citation>
    <scope>NUCLEOTIDE SEQUENCE [LARGE SCALE GENOMIC DNA]</scope>
</reference>
<dbReference type="PANTHER" id="PTHR44846:SF1">
    <property type="entry name" value="MANNOSYL-D-GLYCERATE TRANSPORT_METABOLISM SYSTEM REPRESSOR MNGR-RELATED"/>
    <property type="match status" value="1"/>
</dbReference>
<keyword evidence="1" id="KW-0805">Transcription regulation</keyword>
<dbReference type="InterPro" id="IPR050679">
    <property type="entry name" value="Bact_HTH_transcr_reg"/>
</dbReference>
<protein>
    <submittedName>
        <fullName evidence="5">Putative HTH-type transcriptional repressor YvoA</fullName>
    </submittedName>
</protein>
<name>A0A1Y6K3L4_9CHLR</name>
<dbReference type="InterPro" id="IPR011663">
    <property type="entry name" value="UTRA"/>
</dbReference>
<dbReference type="EMBL" id="LT859958">
    <property type="protein sequence ID" value="SMX53458.1"/>
    <property type="molecule type" value="Genomic_DNA"/>
</dbReference>
<dbReference type="Gene3D" id="1.10.10.10">
    <property type="entry name" value="Winged helix-like DNA-binding domain superfamily/Winged helix DNA-binding domain"/>
    <property type="match status" value="1"/>
</dbReference>
<dbReference type="RefSeq" id="WP_162287643.1">
    <property type="nucleotide sequence ID" value="NZ_LT859958.1"/>
</dbReference>
<dbReference type="CDD" id="cd07377">
    <property type="entry name" value="WHTH_GntR"/>
    <property type="match status" value="1"/>
</dbReference>
<dbReference type="AlphaFoldDB" id="A0A1Y6K3L4"/>
<dbReference type="InterPro" id="IPR036388">
    <property type="entry name" value="WH-like_DNA-bd_sf"/>
</dbReference>
<dbReference type="InterPro" id="IPR028978">
    <property type="entry name" value="Chorismate_lyase_/UTRA_dom_sf"/>
</dbReference>
<dbReference type="PROSITE" id="PS50949">
    <property type="entry name" value="HTH_GNTR"/>
    <property type="match status" value="1"/>
</dbReference>
<keyword evidence="3" id="KW-0804">Transcription</keyword>
<keyword evidence="6" id="KW-1185">Reference proteome</keyword>
<dbReference type="SMART" id="SM00345">
    <property type="entry name" value="HTH_GNTR"/>
    <property type="match status" value="1"/>
</dbReference>
<dbReference type="SMART" id="SM00866">
    <property type="entry name" value="UTRA"/>
    <property type="match status" value="1"/>
</dbReference>
<dbReference type="PRINTS" id="PR00035">
    <property type="entry name" value="HTHGNTR"/>
</dbReference>
<dbReference type="Pfam" id="PF00392">
    <property type="entry name" value="GntR"/>
    <property type="match status" value="1"/>
</dbReference>